<dbReference type="STRING" id="1198114.AciX9_3255"/>
<evidence type="ECO:0000313" key="1">
    <source>
        <dbReference type="EMBL" id="ADW70266.1"/>
    </source>
</evidence>
<dbReference type="KEGG" id="acm:AciX9_3255"/>
<dbReference type="eggNOG" id="ENOG502Z80Q">
    <property type="taxonomic scope" value="Bacteria"/>
</dbReference>
<proteinExistence type="predicted"/>
<dbReference type="PaxDb" id="1198114-AciX9_3255"/>
<keyword evidence="2" id="KW-1185">Reference proteome</keyword>
<reference evidence="2" key="1">
    <citation type="submission" date="2011-01" db="EMBL/GenBank/DDBJ databases">
        <title>Complete sequence of chromosome of Acidobacterium sp. MP5ACTX9.</title>
        <authorList>
            <consortium name="US DOE Joint Genome Institute"/>
            <person name="Lucas S."/>
            <person name="Copeland A."/>
            <person name="Lapidus A."/>
            <person name="Cheng J.-F."/>
            <person name="Goodwin L."/>
            <person name="Pitluck S."/>
            <person name="Teshima H."/>
            <person name="Detter J.C."/>
            <person name="Han C."/>
            <person name="Tapia R."/>
            <person name="Land M."/>
            <person name="Hauser L."/>
            <person name="Kyrpides N."/>
            <person name="Ivanova N."/>
            <person name="Ovchinnikova G."/>
            <person name="Pagani I."/>
            <person name="Rawat S.R."/>
            <person name="Mannisto M."/>
            <person name="Haggblom M.M."/>
            <person name="Woyke T."/>
        </authorList>
    </citation>
    <scope>NUCLEOTIDE SEQUENCE [LARGE SCALE GENOMIC DNA]</scope>
    <source>
        <strain evidence="2">MP5ACTX9</strain>
    </source>
</reference>
<dbReference type="HOGENOM" id="CLU_231052_0_0_0"/>
<dbReference type="InterPro" id="IPR013783">
    <property type="entry name" value="Ig-like_fold"/>
</dbReference>
<dbReference type="InterPro" id="IPR014756">
    <property type="entry name" value="Ig_E-set"/>
</dbReference>
<organism evidence="2">
    <name type="scientific">Granulicella tundricola (strain ATCC BAA-1859 / DSM 23138 / MP5ACTX9)</name>
    <dbReference type="NCBI Taxonomy" id="1198114"/>
    <lineage>
        <taxon>Bacteria</taxon>
        <taxon>Pseudomonadati</taxon>
        <taxon>Acidobacteriota</taxon>
        <taxon>Terriglobia</taxon>
        <taxon>Terriglobales</taxon>
        <taxon>Acidobacteriaceae</taxon>
        <taxon>Granulicella</taxon>
    </lineage>
</organism>
<dbReference type="CDD" id="cd00102">
    <property type="entry name" value="IPT"/>
    <property type="match status" value="1"/>
</dbReference>
<gene>
    <name evidence="1" type="ordered locus">AciX9_3255</name>
</gene>
<dbReference type="Proteomes" id="UP000000343">
    <property type="component" value="Chromosome"/>
</dbReference>
<dbReference type="SUPFAM" id="SSF81296">
    <property type="entry name" value="E set domains"/>
    <property type="match status" value="1"/>
</dbReference>
<accession>E8X223</accession>
<sequence length="2215" mass="216001">MKRTCPCLKRTCTWLLVILSLLVWTQAGLGSGPRYVTGRPYFLNEGRPIPWAQSNVLYYTDPGGLSAAVNHQAADALVASAAGVWSNVAVANIALSNGGSLAEHVSSGNAYLGPGGMVFPADVQSTNYGSVPIAVIYDTDGSVTDMLLGAGASSPSSCRQNGVTESVDRFDPVGYIQHAIIVLNGRCTGAAPQLQLQMQYQLERVFGRVLGVAWSQTNDNVLMGAPTPTYNQALNWPIMHPIDIICGAYTYQCLPNPFTLRPDDIASLVLLYPVTGTPGTGKQASYQTAQGVAGTISFPTGQGMAGVNMLVRRKSPQGVQEGWYEGSGVSGGMFKTNNLSPFVAADPSVQGSQGTSDQGALGNYSVAYIPVQTGAIWQDLVISTEAVNPLYFGPYSLQPFAAGSVSPSGSVAIQTAAFAYEGGTALESFTIGDAAAQCGTGMDGTAFAPVPVAATGWWNGLLCGQGHAAYGSLAVQPGRTLTVEVTALDEQGYATTVKAMPVIGVFAPGDGAGALPSVASAPSAFQARGLGTTTLLASTGALTQVRVGIADQRGAGRPDFGYQARVFYADSLSPATVPDAGGTVTISGTGFRQGNQVTVNGVAVPVVSAGANAIAVSVPAMAAVNATGGTGVDVVVADLSTGAVSTMTGALVYQAIAPNQMKLVTAQAGSVYDGDATSVPFAVQVVAGDGVTPVAGQTVVFGTSAGTVRYGACGGSSCSVATDANGLASTAVTPQSAGAVTMTATAAQTTGAALVQSAGFTAVAQDAALNVVSTPGASVTVGSASQMPFAVQAVNGGGGWSGNRPITFSVTGGAATLSGCNAAQCVVTADNTGTARINVTATATGTITLQAKDGDLTQSVSLQAVNVSDVMKLGSGPTGTNPLNQWGVRLSAQLLQGDGVTPDPFEQVIYSAPAGLLFQVCGGSVCALTTDLGGYVGTSMMATQAGTYGITIAYGAVKQTYTVTFAVPAPTMRLVRVPLGAQRVGSATNVPFSVQMLQADGVTPMTGTYVAFAGPSEAGTIAECDRDRPACSLVTDSNGITGASFIPNRPGPITISATFGTLTQSATFSVVGTTDVMSVIASPGAGTLTGDAEAFVVQVLGSNGVTPAAGRTVTFSVTNGSFVFSGCGSAVCSVVTDGSGKAGVSGVATAAGSVSVMAADGVVTQTMTFSTTMRPDVMRVVSGPAGSMMSSYAASPVFAVQVLGPDGVTPAVGRTVTFAVTGGSVSFGLCNGAPCTAVTDAMGMASTTVTALSAGATSVLAADGAVYVSDAFTAVLPDVVKVVSAPASGGYVGDVAATPFVVQVLGGDGVTPAAGKSVTFSVTNGSAGFGRCGNAVSCTLVTDGNGMVSSAVTPLGVGNVTLSAADGPVNATASFGAVAKPDVLRIVTAPANGAFVGDVAGVPLGVQVMLEDGVTAAVGKQITLAVVSGAAQLSACGVVPCVLVTDGNGMVSTGVTPLGAGTITLSAAEGAIVQSASFTAVTKPDVMVLVGGPADGSIVGSVAAASFSVRQMLADGVTPHAGQAVTFVGVGATLTACGGSTCTVMTDASGVAQTGVTPGVVGMVRLTATDGSLQQAYGFVAAPRPDVVKVLSVPGAGSPVGDPAAVVFGVQVLAGDGSGGMAGKTVVLSVTQGVAMLTACGAATCSLVTDGSGMVSTGVIPSAVGLVGLLAADGAVTQGASFVAGAQQPHVLKVLSVPADGAVAGNAAGTFGVQLLLSDGVRVVAGASVTLTTANGKLSVCGAASCVLDTDAAGMVSSGVTPASAGAVVLSAVSGGVTQTASFMAVRAPDSVTVVSAPSGQGYVGDAMAAAFGVKLTLGDGVTADKGQIVTFTVTSGSAVLGACGAATCAVTSDAGGVASTTVTPNAVGMMTVTATASAVAEGMVQASFKAVPKPDLMVVMGAPAANVYVGATTVSPLAVRVLLADGKTPVVGVGVTFSASGAGQAQFAACGAAVCSLVTDAGGMASSALVGVAPGAVTLTAAADASTGAQPVSAGLVVVANVYKLAATTPSLFVAQGTSFAANVGALATINGDAAGGIGVTWTGNGATLPGGMSGVTDGAGMVQAQVVFGPLGVGVTGTAKVCAWGTQCVSFGAVGVASSGLVLNVMSGGAQAVSGGAGFVPVVMQVTDLAGNAVAGAAVTISQTVSAMTVACPVHGRCPAAPVLASSAKTLVSSASGMVSVMPMTVAGTATETKLVMTVGTQAEATADAKSTP</sequence>
<dbReference type="EMBL" id="CP002480">
    <property type="protein sequence ID" value="ADW70266.1"/>
    <property type="molecule type" value="Genomic_DNA"/>
</dbReference>
<dbReference type="InterPro" id="IPR008964">
    <property type="entry name" value="Invasin/intimin_cell_adhesion"/>
</dbReference>
<evidence type="ECO:0000313" key="2">
    <source>
        <dbReference type="Proteomes" id="UP000000343"/>
    </source>
</evidence>
<dbReference type="SUPFAM" id="SSF49373">
    <property type="entry name" value="Invasin/intimin cell-adhesion fragments"/>
    <property type="match status" value="1"/>
</dbReference>
<protein>
    <submittedName>
        <fullName evidence="1">Uncharacterized protein</fullName>
    </submittedName>
</protein>
<dbReference type="Gene3D" id="2.60.40.10">
    <property type="entry name" value="Immunoglobulins"/>
    <property type="match status" value="2"/>
</dbReference>
<name>E8X223_GRATM</name>